<dbReference type="InterPro" id="IPR012338">
    <property type="entry name" value="Beta-lactam/transpept-like"/>
</dbReference>
<protein>
    <submittedName>
        <fullName evidence="4">Penicillin-binding protein</fullName>
    </submittedName>
</protein>
<comment type="caution">
    <text evidence="4">The sequence shown here is derived from an EMBL/GenBank/DDBJ whole genome shotgun (WGS) entry which is preliminary data.</text>
</comment>
<dbReference type="SUPFAM" id="SSF56601">
    <property type="entry name" value="beta-lactamase/transpeptidase-like"/>
    <property type="match status" value="1"/>
</dbReference>
<dbReference type="RefSeq" id="WP_095654529.1">
    <property type="nucleotide sequence ID" value="NZ_NPOA01000003.1"/>
</dbReference>
<sequence>MAEKLNDVLCDVVANENFSGVVYVGKGQEVLHHAAYGYSNRAEALKNKPDTRFGIASGCKLFTAVGISMLVEKGDLSFHTRLRNCLPLSFPHFNEEITIHHLLTHSSGIPDYFDEEVMDDFEELWEARPMYKMNSLQDFLPMFQNRKMMFQPGEKFHYNNAGYIVLGLIIEEVTGLTFTDFVEQHIFEKAGMNDSGYYELDRLPGNTATGYIDSEDGWKTNIYSIPVKGGADGGALVTAEDMNRFWDALFSHKLLNEETLKLLLTPHMESDEDEYYGYGIWIDKMDGEVSKYHVMGYDPGVSFHSAVYPSSGINIVIISNKSDGAYDIMLAVEEAYKLK</sequence>
<evidence type="ECO:0000259" key="3">
    <source>
        <dbReference type="Pfam" id="PF00144"/>
    </source>
</evidence>
<evidence type="ECO:0000256" key="2">
    <source>
        <dbReference type="ARBA" id="ARBA00023136"/>
    </source>
</evidence>
<evidence type="ECO:0000313" key="5">
    <source>
        <dbReference type="Proteomes" id="UP000218887"/>
    </source>
</evidence>
<gene>
    <name evidence="4" type="ORF">CIL05_05530</name>
</gene>
<keyword evidence="5" id="KW-1185">Reference proteome</keyword>
<dbReference type="GO" id="GO:0016020">
    <property type="term" value="C:membrane"/>
    <property type="evidence" value="ECO:0007669"/>
    <property type="project" value="UniProtKB-SubCell"/>
</dbReference>
<evidence type="ECO:0000256" key="1">
    <source>
        <dbReference type="ARBA" id="ARBA00004370"/>
    </source>
</evidence>
<feature type="domain" description="Beta-lactamase-related" evidence="3">
    <location>
        <begin position="13"/>
        <end position="324"/>
    </location>
</feature>
<dbReference type="OrthoDB" id="9803467at2"/>
<evidence type="ECO:0000313" key="4">
    <source>
        <dbReference type="EMBL" id="PAV30562.1"/>
    </source>
</evidence>
<comment type="subcellular location">
    <subcellularLocation>
        <location evidence="1">Membrane</location>
    </subcellularLocation>
</comment>
<dbReference type="Proteomes" id="UP000218887">
    <property type="component" value="Unassembled WGS sequence"/>
</dbReference>
<dbReference type="AlphaFoldDB" id="A0A2A2IG97"/>
<keyword evidence="2" id="KW-0472">Membrane</keyword>
<reference evidence="4 5" key="1">
    <citation type="submission" date="2017-08" db="EMBL/GenBank/DDBJ databases">
        <title>Virgibacillus indicus sp. nov. and Virgibacillus profoundi sp. nov, two moderately halophilic bacteria isolated from marine sediment by using the Microfluidic Streak Plate.</title>
        <authorList>
            <person name="Xu B."/>
            <person name="Hu B."/>
            <person name="Wang J."/>
            <person name="Zhu Y."/>
            <person name="Huang L."/>
            <person name="Du W."/>
            <person name="Huang Y."/>
        </authorList>
    </citation>
    <scope>NUCLEOTIDE SEQUENCE [LARGE SCALE GENOMIC DNA]</scope>
    <source>
        <strain evidence="4 5">IO3-P3-H5</strain>
    </source>
</reference>
<dbReference type="PANTHER" id="PTHR46825">
    <property type="entry name" value="D-ALANYL-D-ALANINE-CARBOXYPEPTIDASE/ENDOPEPTIDASE AMPH"/>
    <property type="match status" value="1"/>
</dbReference>
<dbReference type="EMBL" id="NPOA01000003">
    <property type="protein sequence ID" value="PAV30562.1"/>
    <property type="molecule type" value="Genomic_DNA"/>
</dbReference>
<dbReference type="Pfam" id="PF00144">
    <property type="entry name" value="Beta-lactamase"/>
    <property type="match status" value="1"/>
</dbReference>
<name>A0A2A2IG97_9BACI</name>
<dbReference type="InterPro" id="IPR050491">
    <property type="entry name" value="AmpC-like"/>
</dbReference>
<dbReference type="InterPro" id="IPR001466">
    <property type="entry name" value="Beta-lactam-related"/>
</dbReference>
<dbReference type="Gene3D" id="3.40.710.10">
    <property type="entry name" value="DD-peptidase/beta-lactamase superfamily"/>
    <property type="match status" value="1"/>
</dbReference>
<proteinExistence type="predicted"/>
<accession>A0A2A2IG97</accession>
<organism evidence="4 5">
    <name type="scientific">Virgibacillus profundi</name>
    <dbReference type="NCBI Taxonomy" id="2024555"/>
    <lineage>
        <taxon>Bacteria</taxon>
        <taxon>Bacillati</taxon>
        <taxon>Bacillota</taxon>
        <taxon>Bacilli</taxon>
        <taxon>Bacillales</taxon>
        <taxon>Bacillaceae</taxon>
        <taxon>Virgibacillus</taxon>
    </lineage>
</organism>
<dbReference type="PANTHER" id="PTHR46825:SF11">
    <property type="entry name" value="PENICILLIN-BINDING PROTEIN 4"/>
    <property type="match status" value="1"/>
</dbReference>